<comment type="caution">
    <text evidence="2">The sequence shown here is derived from an EMBL/GenBank/DDBJ whole genome shotgun (WGS) entry which is preliminary data.</text>
</comment>
<dbReference type="RefSeq" id="WP_320287643.1">
    <property type="nucleotide sequence ID" value="NZ_JAVIIW010000012.1"/>
</dbReference>
<feature type="region of interest" description="Disordered" evidence="1">
    <location>
        <begin position="1"/>
        <end position="29"/>
    </location>
</feature>
<protein>
    <submittedName>
        <fullName evidence="2">Uncharacterized protein</fullName>
    </submittedName>
</protein>
<proteinExistence type="predicted"/>
<keyword evidence="3" id="KW-1185">Reference proteome</keyword>
<evidence type="ECO:0000313" key="2">
    <source>
        <dbReference type="EMBL" id="MDX8479291.1"/>
    </source>
</evidence>
<dbReference type="Proteomes" id="UP001287059">
    <property type="component" value="Unassembled WGS sequence"/>
</dbReference>
<dbReference type="EMBL" id="JAVIIW010000012">
    <property type="protein sequence ID" value="MDX8479291.1"/>
    <property type="molecule type" value="Genomic_DNA"/>
</dbReference>
<sequence length="61" mass="6418">MAAMRGKQSEGGSSRHRASPPAQFARGHHALNDTALHKALGIVMLLRISSTNGAIVTGRLL</sequence>
<reference evidence="2 3" key="1">
    <citation type="submission" date="2023-08" db="EMBL/GenBank/DDBJ databases">
        <title>Implementing the SeqCode for naming new Mesorhizobium species isolated from Vachellia karroo root nodules.</title>
        <authorList>
            <person name="Van Lill M."/>
        </authorList>
    </citation>
    <scope>NUCLEOTIDE SEQUENCE [LARGE SCALE GENOMIC DNA]</scope>
    <source>
        <strain evidence="2 3">VK24D</strain>
    </source>
</reference>
<evidence type="ECO:0000256" key="1">
    <source>
        <dbReference type="SAM" id="MobiDB-lite"/>
    </source>
</evidence>
<name>A0ABU4XX57_9HYPH</name>
<organism evidence="2 3">
    <name type="scientific">Mesorhizobium album</name>
    <dbReference type="NCBI Taxonomy" id="3072314"/>
    <lineage>
        <taxon>Bacteria</taxon>
        <taxon>Pseudomonadati</taxon>
        <taxon>Pseudomonadota</taxon>
        <taxon>Alphaproteobacteria</taxon>
        <taxon>Hyphomicrobiales</taxon>
        <taxon>Phyllobacteriaceae</taxon>
        <taxon>Mesorhizobium</taxon>
    </lineage>
</organism>
<accession>A0ABU4XX57</accession>
<gene>
    <name evidence="2" type="ORF">RFN28_12495</name>
</gene>
<evidence type="ECO:0000313" key="3">
    <source>
        <dbReference type="Proteomes" id="UP001287059"/>
    </source>
</evidence>